<reference evidence="5" key="1">
    <citation type="submission" date="2017-04" db="EMBL/GenBank/DDBJ databases">
        <title>Unexpected and diverse lifestyles within the genus Limnohabitans.</title>
        <authorList>
            <person name="Kasalicky V."/>
            <person name="Mehrshad M."/>
            <person name="Andrei S.-A."/>
            <person name="Salcher M."/>
            <person name="Kratochvilova H."/>
            <person name="Simek K."/>
            <person name="Ghai R."/>
        </authorList>
    </citation>
    <scope>NUCLEOTIDE SEQUENCE [LARGE SCALE GENOMIC DNA]</scope>
    <source>
        <strain evidence="5">II-D5</strain>
    </source>
</reference>
<gene>
    <name evidence="5" type="ORF">H663_000730</name>
</gene>
<dbReference type="Pfam" id="PF12625">
    <property type="entry name" value="Arabinose_bd"/>
    <property type="match status" value="1"/>
</dbReference>
<dbReference type="InterPro" id="IPR018060">
    <property type="entry name" value="HTH_AraC"/>
</dbReference>
<proteinExistence type="predicted"/>
<dbReference type="EMBL" id="LFYT02000001">
    <property type="protein sequence ID" value="PVE44579.1"/>
    <property type="molecule type" value="Genomic_DNA"/>
</dbReference>
<evidence type="ECO:0000256" key="1">
    <source>
        <dbReference type="ARBA" id="ARBA00023015"/>
    </source>
</evidence>
<evidence type="ECO:0000256" key="3">
    <source>
        <dbReference type="ARBA" id="ARBA00023163"/>
    </source>
</evidence>
<dbReference type="PANTHER" id="PTHR47894:SF1">
    <property type="entry name" value="HTH-TYPE TRANSCRIPTIONAL REGULATOR VQSM"/>
    <property type="match status" value="1"/>
</dbReference>
<dbReference type="GO" id="GO:0000976">
    <property type="term" value="F:transcription cis-regulatory region binding"/>
    <property type="evidence" value="ECO:0007669"/>
    <property type="project" value="TreeGrafter"/>
</dbReference>
<dbReference type="Gene3D" id="1.10.10.60">
    <property type="entry name" value="Homeodomain-like"/>
    <property type="match status" value="1"/>
</dbReference>
<dbReference type="SMART" id="SM00342">
    <property type="entry name" value="HTH_ARAC"/>
    <property type="match status" value="1"/>
</dbReference>
<dbReference type="STRING" id="1293045.H663_11460"/>
<dbReference type="GO" id="GO:0003700">
    <property type="term" value="F:DNA-binding transcription factor activity"/>
    <property type="evidence" value="ECO:0007669"/>
    <property type="project" value="InterPro"/>
</dbReference>
<dbReference type="PROSITE" id="PS01124">
    <property type="entry name" value="HTH_ARAC_FAMILY_2"/>
    <property type="match status" value="1"/>
</dbReference>
<dbReference type="Proteomes" id="UP000037507">
    <property type="component" value="Unassembled WGS sequence"/>
</dbReference>
<keyword evidence="6" id="KW-1185">Reference proteome</keyword>
<dbReference type="InterPro" id="IPR009057">
    <property type="entry name" value="Homeodomain-like_sf"/>
</dbReference>
<dbReference type="GO" id="GO:0005829">
    <property type="term" value="C:cytosol"/>
    <property type="evidence" value="ECO:0007669"/>
    <property type="project" value="TreeGrafter"/>
</dbReference>
<comment type="caution">
    <text evidence="5">The sequence shown here is derived from an EMBL/GenBank/DDBJ whole genome shotgun (WGS) entry which is preliminary data.</text>
</comment>
<evidence type="ECO:0000256" key="2">
    <source>
        <dbReference type="ARBA" id="ARBA00023125"/>
    </source>
</evidence>
<sequence>MSRPPNATPIQHNIQHTIAAYQVVQMLMAIEDDNARAAVLRRAGILPALLESKLARVTQTQFARLMVALVRHHRDEFWGLSSTPLPLGSFAMGCRMLVGHRKLGEAVRAGLRYYHALLPDFVPRLVVSDGVAYLRMSPRHTLNDRQAYAVRVFMFLSYGVMCWLAARRIPVDEVVYQDRDVARRSDASKLFQAPIRLMDGEWGYRFDAKWLELPVVQNTESVEAFLHLAPACLLVKYRDQASLTERIRRMLRRYLAEEMPSLEAISDMLATTPQTLRRHLQREGQGYQMIKDALRRDVAVEFLTQSDLPLLEVAARVGFSEASTFHRAFKSWTGLTPGAYRQAHHEPADGHPVH</sequence>
<dbReference type="InterPro" id="IPR020449">
    <property type="entry name" value="Tscrpt_reg_AraC-type_HTH"/>
</dbReference>
<dbReference type="SUPFAM" id="SSF46689">
    <property type="entry name" value="Homeodomain-like"/>
    <property type="match status" value="1"/>
</dbReference>
<keyword evidence="1" id="KW-0805">Transcription regulation</keyword>
<evidence type="ECO:0000313" key="5">
    <source>
        <dbReference type="EMBL" id="PVE44579.1"/>
    </source>
</evidence>
<dbReference type="AlphaFoldDB" id="A0A2T7UIS6"/>
<protein>
    <submittedName>
        <fullName evidence="5">AraC family transcriptional regulator</fullName>
    </submittedName>
</protein>
<dbReference type="PANTHER" id="PTHR47894">
    <property type="entry name" value="HTH-TYPE TRANSCRIPTIONAL REGULATOR GADX"/>
    <property type="match status" value="1"/>
</dbReference>
<keyword evidence="3" id="KW-0804">Transcription</keyword>
<organism evidence="5 6">
    <name type="scientific">Limnohabitans planktonicus II-D5</name>
    <dbReference type="NCBI Taxonomy" id="1293045"/>
    <lineage>
        <taxon>Bacteria</taxon>
        <taxon>Pseudomonadati</taxon>
        <taxon>Pseudomonadota</taxon>
        <taxon>Betaproteobacteria</taxon>
        <taxon>Burkholderiales</taxon>
        <taxon>Comamonadaceae</taxon>
        <taxon>Limnohabitans</taxon>
    </lineage>
</organism>
<dbReference type="OrthoDB" id="6506763at2"/>
<name>A0A2T7UIS6_9BURK</name>
<feature type="domain" description="HTH araC/xylS-type" evidence="4">
    <location>
        <begin position="245"/>
        <end position="343"/>
    </location>
</feature>
<dbReference type="InterPro" id="IPR032687">
    <property type="entry name" value="AraC-type_N"/>
</dbReference>
<accession>A0A2T7UIS6</accession>
<dbReference type="Pfam" id="PF12833">
    <property type="entry name" value="HTH_18"/>
    <property type="match status" value="1"/>
</dbReference>
<evidence type="ECO:0000259" key="4">
    <source>
        <dbReference type="PROSITE" id="PS01124"/>
    </source>
</evidence>
<dbReference type="PRINTS" id="PR00032">
    <property type="entry name" value="HTHARAC"/>
</dbReference>
<dbReference type="RefSeq" id="WP_053173111.1">
    <property type="nucleotide sequence ID" value="NZ_LFYT02000001.1"/>
</dbReference>
<keyword evidence="2" id="KW-0238">DNA-binding</keyword>
<evidence type="ECO:0000313" key="6">
    <source>
        <dbReference type="Proteomes" id="UP000037507"/>
    </source>
</evidence>